<evidence type="ECO:0000259" key="8">
    <source>
        <dbReference type="Pfam" id="PF03177"/>
    </source>
</evidence>
<comment type="caution">
    <text evidence="9">The sequence shown here is derived from an EMBL/GenBank/DDBJ whole genome shotgun (WGS) entry which is preliminary data.</text>
</comment>
<evidence type="ECO:0000256" key="5">
    <source>
        <dbReference type="ARBA" id="ARBA00023010"/>
    </source>
</evidence>
<evidence type="ECO:0000256" key="2">
    <source>
        <dbReference type="ARBA" id="ARBA00022448"/>
    </source>
</evidence>
<dbReference type="AlphaFoldDB" id="A0A9W8I5T7"/>
<reference evidence="9" key="1">
    <citation type="submission" date="2022-07" db="EMBL/GenBank/DDBJ databases">
        <title>Phylogenomic reconstructions and comparative analyses of Kickxellomycotina fungi.</title>
        <authorList>
            <person name="Reynolds N.K."/>
            <person name="Stajich J.E."/>
            <person name="Barry K."/>
            <person name="Grigoriev I.V."/>
            <person name="Crous P."/>
            <person name="Smith M.E."/>
        </authorList>
    </citation>
    <scope>NUCLEOTIDE SEQUENCE</scope>
    <source>
        <strain evidence="9">NRRL 1566</strain>
    </source>
</reference>
<feature type="region of interest" description="Disordered" evidence="7">
    <location>
        <begin position="347"/>
        <end position="372"/>
    </location>
</feature>
<dbReference type="EMBL" id="JANBUW010000622">
    <property type="protein sequence ID" value="KAJ2846114.1"/>
    <property type="molecule type" value="Genomic_DNA"/>
</dbReference>
<protein>
    <recommendedName>
        <fullName evidence="8">Nucleoporin Nup133/Nup155-like C-terminal domain-containing protein</fullName>
    </recommendedName>
</protein>
<evidence type="ECO:0000313" key="10">
    <source>
        <dbReference type="Proteomes" id="UP001139887"/>
    </source>
</evidence>
<dbReference type="Pfam" id="PF03177">
    <property type="entry name" value="Nucleoporin_C"/>
    <property type="match status" value="1"/>
</dbReference>
<dbReference type="GO" id="GO:0006606">
    <property type="term" value="P:protein import into nucleus"/>
    <property type="evidence" value="ECO:0007669"/>
    <property type="project" value="TreeGrafter"/>
</dbReference>
<feature type="compositionally biased region" description="Polar residues" evidence="7">
    <location>
        <begin position="347"/>
        <end position="362"/>
    </location>
</feature>
<evidence type="ECO:0000256" key="1">
    <source>
        <dbReference type="ARBA" id="ARBA00004259"/>
    </source>
</evidence>
<evidence type="ECO:0000256" key="3">
    <source>
        <dbReference type="ARBA" id="ARBA00022816"/>
    </source>
</evidence>
<dbReference type="Proteomes" id="UP001139887">
    <property type="component" value="Unassembled WGS sequence"/>
</dbReference>
<keyword evidence="10" id="KW-1185">Reference proteome</keyword>
<proteinExistence type="predicted"/>
<keyword evidence="6" id="KW-0539">Nucleus</keyword>
<dbReference type="PANTHER" id="PTHR13405:SF11">
    <property type="entry name" value="NUCLEAR PORE COMPLEX PROTEIN NUP133"/>
    <property type="match status" value="1"/>
</dbReference>
<feature type="domain" description="Nucleoporin Nup133/Nup155-like C-terminal" evidence="8">
    <location>
        <begin position="2"/>
        <end position="282"/>
    </location>
</feature>
<dbReference type="Gene3D" id="1.20.58.1380">
    <property type="match status" value="1"/>
</dbReference>
<gene>
    <name evidence="9" type="ORF">IWW36_004501</name>
</gene>
<dbReference type="OrthoDB" id="103454at2759"/>
<keyword evidence="5" id="KW-0811">Translocation</keyword>
<evidence type="ECO:0000256" key="6">
    <source>
        <dbReference type="ARBA" id="ARBA00023242"/>
    </source>
</evidence>
<keyword evidence="4" id="KW-0653">Protein transport</keyword>
<name>A0A9W8I5T7_9FUNG</name>
<organism evidence="9 10">
    <name type="scientific">Coemansia brasiliensis</name>
    <dbReference type="NCBI Taxonomy" id="2650707"/>
    <lineage>
        <taxon>Eukaryota</taxon>
        <taxon>Fungi</taxon>
        <taxon>Fungi incertae sedis</taxon>
        <taxon>Zoopagomycota</taxon>
        <taxon>Kickxellomycotina</taxon>
        <taxon>Kickxellomycetes</taxon>
        <taxon>Kickxellales</taxon>
        <taxon>Kickxellaceae</taxon>
        <taxon>Coemansia</taxon>
    </lineage>
</organism>
<keyword evidence="3" id="KW-0509">mRNA transport</keyword>
<dbReference type="GO" id="GO:0017056">
    <property type="term" value="F:structural constituent of nuclear pore"/>
    <property type="evidence" value="ECO:0007669"/>
    <property type="project" value="InterPro"/>
</dbReference>
<comment type="subcellular location">
    <subcellularLocation>
        <location evidence="1">Nucleus envelope</location>
    </subcellularLocation>
</comment>
<evidence type="ECO:0000256" key="7">
    <source>
        <dbReference type="SAM" id="MobiDB-lite"/>
    </source>
</evidence>
<dbReference type="GO" id="GO:0000972">
    <property type="term" value="P:transcription-dependent tethering of RNA polymerase II gene DNA at nuclear periphery"/>
    <property type="evidence" value="ECO:0007669"/>
    <property type="project" value="TreeGrafter"/>
</dbReference>
<dbReference type="InterPro" id="IPR007187">
    <property type="entry name" value="Nucleoporin_Nup133/Nup155_C"/>
</dbReference>
<keyword evidence="2" id="KW-0813">Transport</keyword>
<dbReference type="InterPro" id="IPR037624">
    <property type="entry name" value="Nup133-like"/>
</dbReference>
<evidence type="ECO:0000313" key="9">
    <source>
        <dbReference type="EMBL" id="KAJ2846114.1"/>
    </source>
</evidence>
<accession>A0A9W8I5T7</accession>
<feature type="compositionally biased region" description="Acidic residues" evidence="7">
    <location>
        <begin position="363"/>
        <end position="372"/>
    </location>
</feature>
<dbReference type="GO" id="GO:0016973">
    <property type="term" value="P:poly(A)+ mRNA export from nucleus"/>
    <property type="evidence" value="ECO:0007669"/>
    <property type="project" value="TreeGrafter"/>
</dbReference>
<sequence>MAQIGWIHDVKMDDFGAAAAKLARAGRDSLEVDQARTMLSLSKLAFIAVEPQDAANDDTAQEAHSRLEDALEICQIQENLSQYFTAMIRSNRDHASELVWRHRDDVSDKKAVLDAAMLITTSNCRHDFPALYIVYNELVRCIWNGHMLSVEDLVDVLTFPDNMICIDGSSTEDAEQCNALVRERYSLAVDILSRASINLSEQTREATLRTIWRRVFLSDDWPAIHQRIGVNVPDSKLRQELECTRLYNVLQSCLTVRELAHPDWYLLPIDSFATSDLDYLASRLAPRFSSDGTPGSEWKPLSATTSPAIQKDYSAEDNRLRAAIKCNLGSYYSEILRIVTDQIAYPTRSTNGNSSDMDAQASTEDDNMMEFD</sequence>
<dbReference type="GO" id="GO:0031080">
    <property type="term" value="C:nuclear pore outer ring"/>
    <property type="evidence" value="ECO:0007669"/>
    <property type="project" value="TreeGrafter"/>
</dbReference>
<dbReference type="PANTHER" id="PTHR13405">
    <property type="entry name" value="NUCLEAR PORE COMPLEX PROTEIN NUP133"/>
    <property type="match status" value="1"/>
</dbReference>
<evidence type="ECO:0000256" key="4">
    <source>
        <dbReference type="ARBA" id="ARBA00022927"/>
    </source>
</evidence>